<dbReference type="Proteomes" id="UP000789595">
    <property type="component" value="Unassembled WGS sequence"/>
</dbReference>
<keyword evidence="5" id="KW-1185">Reference proteome</keyword>
<dbReference type="GO" id="GO:0003924">
    <property type="term" value="F:GTPase activity"/>
    <property type="evidence" value="ECO:0007669"/>
    <property type="project" value="InterPro"/>
</dbReference>
<dbReference type="AlphaFoldDB" id="A0A8J2WUM3"/>
<organism evidence="4 5">
    <name type="scientific">Pelagomonas calceolata</name>
    <dbReference type="NCBI Taxonomy" id="35677"/>
    <lineage>
        <taxon>Eukaryota</taxon>
        <taxon>Sar</taxon>
        <taxon>Stramenopiles</taxon>
        <taxon>Ochrophyta</taxon>
        <taxon>Pelagophyceae</taxon>
        <taxon>Pelagomonadales</taxon>
        <taxon>Pelagomonadaceae</taxon>
        <taxon>Pelagomonas</taxon>
    </lineage>
</organism>
<dbReference type="GO" id="GO:0005737">
    <property type="term" value="C:cytoplasm"/>
    <property type="evidence" value="ECO:0007669"/>
    <property type="project" value="TreeGrafter"/>
</dbReference>
<feature type="domain" description="Dynamin-type G" evidence="3">
    <location>
        <begin position="79"/>
        <end position="421"/>
    </location>
</feature>
<sequence length="948" mass="103812">METRRARWARVSLLAAVACAAPRTPRARVARPTPLAARAINVEGGAREADRDAVDTENRERLYEAYNSLHSLANAYRKPFEVPAVVVVGAQSAGKSALVEALMGFQFNEVGGGTRTRRPIALQMHYNAACDEPAVYIMDERFVGGEPVADGAPHERRATLAEARRFIEEENRRLERDAHRSFEAREIVIRVEYRHCPNLVLVDTPGLVGDVTAADEADDARDSPTRRNLKLQAREAYELALSKAKQRSAILLCIDDHNDWGLASAARRLCADADPTLARTVVVNTKLDTKLVQFSGARDIMRFLRAGVLQDLHPRLLAGPFFTSVPCGRVASPISSQGDVYERRDDDEAWFAGAPADDGVAYRQDAEFRAAVARAARADASLVRAKLGHQGFGTVQDRLGVHALRRFLEKHVERQYRANVARVVPLLRQERQATEAALKAADEELAALTPERLRRSAEAVADKFCRSLGAAVAGSVAAETNIYGERLADERVSGGAFLAPVETLVEEDEDVEEDSGERVLRGGFFPTTSSRRTPGVRAAAAAFVQQPDVAQGKASMELTLSQTALDGAVGHADAALYGGAQYRRALREFALAVRHLSLPSVGSDEIANALGVGDAHDGADFVRASCVIAVDKARRSFEPQLRTLAHRVSHVMRRLPPALERMMELQGGTPSRRVFSEEEPAPSTSDAVREARGGPSTLRKEADGPYEAVMRLVASIYDKYVLELADRAVARCRDDLEAMTRFVTWDLASSSDATSSMAAALEPTPDLAQNVQADMAAARSALDNPRSSKKSKARRWFSARDESAVEAAIVDDWRDAFGEQNDNVDVLKQTLATPIGSLSPVTPPHEVVGSLVRRIAAAWREHFARTVAVKFNCFFLMPFVDDFPLYLREHLDDEVNSSEGCPDLFDVARARAALEKRRDDLANELAANAKLCDTFDEIQRACVSEAFD</sequence>
<feature type="signal peptide" evidence="2">
    <location>
        <begin position="1"/>
        <end position="20"/>
    </location>
</feature>
<evidence type="ECO:0000256" key="1">
    <source>
        <dbReference type="SAM" id="MobiDB-lite"/>
    </source>
</evidence>
<dbReference type="GO" id="GO:0016020">
    <property type="term" value="C:membrane"/>
    <property type="evidence" value="ECO:0007669"/>
    <property type="project" value="TreeGrafter"/>
</dbReference>
<feature type="compositionally biased region" description="Basic and acidic residues" evidence="1">
    <location>
        <begin position="687"/>
        <end position="700"/>
    </location>
</feature>
<reference evidence="4" key="1">
    <citation type="submission" date="2021-11" db="EMBL/GenBank/DDBJ databases">
        <authorList>
            <consortium name="Genoscope - CEA"/>
            <person name="William W."/>
        </authorList>
    </citation>
    <scope>NUCLEOTIDE SEQUENCE</scope>
</reference>
<feature type="chain" id="PRO_5035160799" description="Dynamin-type G domain-containing protein" evidence="2">
    <location>
        <begin position="21"/>
        <end position="948"/>
    </location>
</feature>
<dbReference type="InterPro" id="IPR045063">
    <property type="entry name" value="Dynamin_N"/>
</dbReference>
<name>A0A8J2WUM3_9STRA</name>
<dbReference type="PROSITE" id="PS51718">
    <property type="entry name" value="G_DYNAMIN_2"/>
    <property type="match status" value="1"/>
</dbReference>
<dbReference type="InterPro" id="IPR022812">
    <property type="entry name" value="Dynamin"/>
</dbReference>
<dbReference type="InterPro" id="IPR001401">
    <property type="entry name" value="Dynamin_GTPase"/>
</dbReference>
<proteinExistence type="predicted"/>
<dbReference type="InterPro" id="IPR027417">
    <property type="entry name" value="P-loop_NTPase"/>
</dbReference>
<feature type="region of interest" description="Disordered" evidence="1">
    <location>
        <begin position="668"/>
        <end position="700"/>
    </location>
</feature>
<dbReference type="PANTHER" id="PTHR11566">
    <property type="entry name" value="DYNAMIN"/>
    <property type="match status" value="1"/>
</dbReference>
<evidence type="ECO:0000256" key="2">
    <source>
        <dbReference type="SAM" id="SignalP"/>
    </source>
</evidence>
<dbReference type="GO" id="GO:0005525">
    <property type="term" value="F:GTP binding"/>
    <property type="evidence" value="ECO:0007669"/>
    <property type="project" value="InterPro"/>
</dbReference>
<dbReference type="GO" id="GO:0005874">
    <property type="term" value="C:microtubule"/>
    <property type="evidence" value="ECO:0007669"/>
    <property type="project" value="TreeGrafter"/>
</dbReference>
<keyword evidence="2" id="KW-0732">Signal</keyword>
<accession>A0A8J2WUM3</accession>
<dbReference type="OrthoDB" id="5061070at2759"/>
<dbReference type="PRINTS" id="PR00195">
    <property type="entry name" value="DYNAMIN"/>
</dbReference>
<evidence type="ECO:0000259" key="3">
    <source>
        <dbReference type="PROSITE" id="PS51718"/>
    </source>
</evidence>
<comment type="caution">
    <text evidence="4">The sequence shown here is derived from an EMBL/GenBank/DDBJ whole genome shotgun (WGS) entry which is preliminary data.</text>
</comment>
<dbReference type="SUPFAM" id="SSF52540">
    <property type="entry name" value="P-loop containing nucleoside triphosphate hydrolases"/>
    <property type="match status" value="1"/>
</dbReference>
<dbReference type="Gene3D" id="3.40.50.300">
    <property type="entry name" value="P-loop containing nucleotide triphosphate hydrolases"/>
    <property type="match status" value="1"/>
</dbReference>
<evidence type="ECO:0000313" key="4">
    <source>
        <dbReference type="EMBL" id="CAH0368947.1"/>
    </source>
</evidence>
<dbReference type="PANTHER" id="PTHR11566:SF78">
    <property type="entry name" value="DYNAMIN-LIKE PROTEIN ARC5"/>
    <property type="match status" value="1"/>
</dbReference>
<dbReference type="Pfam" id="PF00350">
    <property type="entry name" value="Dynamin_N"/>
    <property type="match status" value="1"/>
</dbReference>
<gene>
    <name evidence="4" type="ORF">PECAL_2P20480</name>
</gene>
<dbReference type="GO" id="GO:0008017">
    <property type="term" value="F:microtubule binding"/>
    <property type="evidence" value="ECO:0007669"/>
    <property type="project" value="TreeGrafter"/>
</dbReference>
<dbReference type="InterPro" id="IPR030381">
    <property type="entry name" value="G_DYNAMIN_dom"/>
</dbReference>
<dbReference type="EMBL" id="CAKKNE010000002">
    <property type="protein sequence ID" value="CAH0368947.1"/>
    <property type="molecule type" value="Genomic_DNA"/>
</dbReference>
<evidence type="ECO:0000313" key="5">
    <source>
        <dbReference type="Proteomes" id="UP000789595"/>
    </source>
</evidence>
<dbReference type="SMART" id="SM00053">
    <property type="entry name" value="DYNc"/>
    <property type="match status" value="1"/>
</dbReference>
<protein>
    <recommendedName>
        <fullName evidence="3">Dynamin-type G domain-containing protein</fullName>
    </recommendedName>
</protein>